<comment type="similarity">
    <text evidence="2 8">Belongs to the fungal hydrophobin family.</text>
</comment>
<reference evidence="9 10" key="1">
    <citation type="journal article" date="2015" name="Fungal Genet. Biol.">
        <title>Evolution of novel wood decay mechanisms in Agaricales revealed by the genome sequences of Fistulina hepatica and Cylindrobasidium torrendii.</title>
        <authorList>
            <person name="Floudas D."/>
            <person name="Held B.W."/>
            <person name="Riley R."/>
            <person name="Nagy L.G."/>
            <person name="Koehler G."/>
            <person name="Ransdell A.S."/>
            <person name="Younus H."/>
            <person name="Chow J."/>
            <person name="Chiniquy J."/>
            <person name="Lipzen A."/>
            <person name="Tritt A."/>
            <person name="Sun H."/>
            <person name="Haridas S."/>
            <person name="LaButti K."/>
            <person name="Ohm R.A."/>
            <person name="Kues U."/>
            <person name="Blanchette R.A."/>
            <person name="Grigoriev I.V."/>
            <person name="Minto R.E."/>
            <person name="Hibbett D.S."/>
        </authorList>
    </citation>
    <scope>NUCLEOTIDE SEQUENCE [LARGE SCALE GENOMIC DNA]</scope>
    <source>
        <strain evidence="9 10">FP15055 ss-10</strain>
    </source>
</reference>
<gene>
    <name evidence="9" type="ORF">CYLTODRAFT_418449</name>
</gene>
<comment type="subcellular location">
    <subcellularLocation>
        <location evidence="1 8">Secreted</location>
        <location evidence="1 8">Cell wall</location>
    </subcellularLocation>
</comment>
<dbReference type="SMART" id="SM00075">
    <property type="entry name" value="HYDRO"/>
    <property type="match status" value="1"/>
</dbReference>
<evidence type="ECO:0000256" key="1">
    <source>
        <dbReference type="ARBA" id="ARBA00004191"/>
    </source>
</evidence>
<keyword evidence="6" id="KW-0325">Glycoprotein</keyword>
<name>A0A0D7BNY5_9AGAR</name>
<sequence>MFASRIFFGIVAIASLGAASPVGEAETAVLKRGGGGTGDSCGSGGNQQCCNTVGSQAENPDITSLLGLLGVVIQDINAVVGLNCNPISVLGGGAGGCEQTAVCCDHAQFNGLINIGCIAL</sequence>
<evidence type="ECO:0000256" key="7">
    <source>
        <dbReference type="ARBA" id="ARBA00093546"/>
    </source>
</evidence>
<feature type="signal peptide" evidence="8">
    <location>
        <begin position="1"/>
        <end position="19"/>
    </location>
</feature>
<feature type="chain" id="PRO_5013987095" description="Hydrophobin" evidence="8">
    <location>
        <begin position="20"/>
        <end position="120"/>
    </location>
</feature>
<evidence type="ECO:0000256" key="3">
    <source>
        <dbReference type="ARBA" id="ARBA00022512"/>
    </source>
</evidence>
<dbReference type="OrthoDB" id="4225815at2759"/>
<evidence type="ECO:0000256" key="2">
    <source>
        <dbReference type="ARBA" id="ARBA00010446"/>
    </source>
</evidence>
<keyword evidence="4 8" id="KW-0964">Secreted</keyword>
<evidence type="ECO:0000256" key="5">
    <source>
        <dbReference type="ARBA" id="ARBA00023157"/>
    </source>
</evidence>
<evidence type="ECO:0000313" key="9">
    <source>
        <dbReference type="EMBL" id="KIY71904.1"/>
    </source>
</evidence>
<keyword evidence="3 8" id="KW-0134">Cell wall</keyword>
<proteinExistence type="inferred from homology"/>
<dbReference type="Pfam" id="PF01185">
    <property type="entry name" value="Hydrophobin"/>
    <property type="match status" value="1"/>
</dbReference>
<dbReference type="STRING" id="1314674.A0A0D7BNY5"/>
<comment type="subunit">
    <text evidence="7">Self-assembles to form functional amyloid fibrils called rodlets. Self-assembly into fibrillar rodlets occurs spontaneously at hydrophobic:hydrophilic interfaces and the rodlets further associate laterally to form amphipathic monolayers.</text>
</comment>
<evidence type="ECO:0000256" key="4">
    <source>
        <dbReference type="ARBA" id="ARBA00022525"/>
    </source>
</evidence>
<accession>A0A0D7BNY5</accession>
<evidence type="ECO:0000313" key="10">
    <source>
        <dbReference type="Proteomes" id="UP000054007"/>
    </source>
</evidence>
<evidence type="ECO:0000256" key="6">
    <source>
        <dbReference type="ARBA" id="ARBA00023180"/>
    </source>
</evidence>
<evidence type="ECO:0000256" key="8">
    <source>
        <dbReference type="RuleBase" id="RU365009"/>
    </source>
</evidence>
<keyword evidence="10" id="KW-1185">Reference proteome</keyword>
<dbReference type="AlphaFoldDB" id="A0A0D7BNY5"/>
<organism evidence="9 10">
    <name type="scientific">Cylindrobasidium torrendii FP15055 ss-10</name>
    <dbReference type="NCBI Taxonomy" id="1314674"/>
    <lineage>
        <taxon>Eukaryota</taxon>
        <taxon>Fungi</taxon>
        <taxon>Dikarya</taxon>
        <taxon>Basidiomycota</taxon>
        <taxon>Agaricomycotina</taxon>
        <taxon>Agaricomycetes</taxon>
        <taxon>Agaricomycetidae</taxon>
        <taxon>Agaricales</taxon>
        <taxon>Marasmiineae</taxon>
        <taxon>Physalacriaceae</taxon>
        <taxon>Cylindrobasidium</taxon>
    </lineage>
</organism>
<protein>
    <recommendedName>
        <fullName evidence="8">Hydrophobin</fullName>
    </recommendedName>
</protein>
<dbReference type="CDD" id="cd23507">
    <property type="entry name" value="hydrophobin_I"/>
    <property type="match status" value="1"/>
</dbReference>
<keyword evidence="5 8" id="KW-1015">Disulfide bond</keyword>
<dbReference type="GO" id="GO:0009277">
    <property type="term" value="C:fungal-type cell wall"/>
    <property type="evidence" value="ECO:0007669"/>
    <property type="project" value="InterPro"/>
</dbReference>
<dbReference type="Proteomes" id="UP000054007">
    <property type="component" value="Unassembled WGS sequence"/>
</dbReference>
<keyword evidence="8" id="KW-0732">Signal</keyword>
<dbReference type="GO" id="GO:0005199">
    <property type="term" value="F:structural constituent of cell wall"/>
    <property type="evidence" value="ECO:0007669"/>
    <property type="project" value="InterPro"/>
</dbReference>
<dbReference type="InterPro" id="IPR001338">
    <property type="entry name" value="Class_I_Hydrophobin"/>
</dbReference>
<dbReference type="EMBL" id="KN880449">
    <property type="protein sequence ID" value="KIY71904.1"/>
    <property type="molecule type" value="Genomic_DNA"/>
</dbReference>